<comment type="subcellular location">
    <subcellularLocation>
        <location evidence="2">Spore coat</location>
    </subcellularLocation>
</comment>
<evidence type="ECO:0000256" key="4">
    <source>
        <dbReference type="SAM" id="MobiDB-lite"/>
    </source>
</evidence>
<dbReference type="Proteomes" id="UP001597452">
    <property type="component" value="Unassembled WGS sequence"/>
</dbReference>
<dbReference type="Gene3D" id="1.20.1260.10">
    <property type="match status" value="1"/>
</dbReference>
<comment type="similarity">
    <text evidence="3">Belongs to the CotF family.</text>
</comment>
<evidence type="ECO:0000256" key="2">
    <source>
        <dbReference type="ARBA" id="ARBA00024325"/>
    </source>
</evidence>
<organism evidence="5 6">
    <name type="scientific">Piscibacillus salipiscarius</name>
    <dbReference type="NCBI Taxonomy" id="299480"/>
    <lineage>
        <taxon>Bacteria</taxon>
        <taxon>Bacillati</taxon>
        <taxon>Bacillota</taxon>
        <taxon>Bacilli</taxon>
        <taxon>Bacillales</taxon>
        <taxon>Bacillaceae</taxon>
        <taxon>Piscibacillus</taxon>
    </lineage>
</organism>
<dbReference type="RefSeq" id="WP_054752291.1">
    <property type="nucleotide sequence ID" value="NZ_JBHUMZ010000019.1"/>
</dbReference>
<keyword evidence="6" id="KW-1185">Reference proteome</keyword>
<reference evidence="6" key="1">
    <citation type="journal article" date="2019" name="Int. J. Syst. Evol. Microbiol.">
        <title>The Global Catalogue of Microorganisms (GCM) 10K type strain sequencing project: providing services to taxonomists for standard genome sequencing and annotation.</title>
        <authorList>
            <consortium name="The Broad Institute Genomics Platform"/>
            <consortium name="The Broad Institute Genome Sequencing Center for Infectious Disease"/>
            <person name="Wu L."/>
            <person name="Ma J."/>
        </authorList>
    </citation>
    <scope>NUCLEOTIDE SEQUENCE [LARGE SCALE GENOMIC DNA]</scope>
    <source>
        <strain evidence="6">TISTR 1571</strain>
    </source>
</reference>
<protein>
    <submittedName>
        <fullName evidence="5">Spore coat protein</fullName>
    </submittedName>
</protein>
<dbReference type="InterPro" id="IPR012347">
    <property type="entry name" value="Ferritin-like"/>
</dbReference>
<dbReference type="InterPro" id="IPR012851">
    <property type="entry name" value="Spore_coat_CotF-like"/>
</dbReference>
<keyword evidence="1" id="KW-0749">Sporulation</keyword>
<evidence type="ECO:0000256" key="3">
    <source>
        <dbReference type="ARBA" id="ARBA00024344"/>
    </source>
</evidence>
<feature type="compositionally biased region" description="Polar residues" evidence="4">
    <location>
        <begin position="1"/>
        <end position="23"/>
    </location>
</feature>
<dbReference type="PANTHER" id="PTHR39183">
    <property type="entry name" value="SPORE COAT PROTEIN F-LIKE PROTEIN YHCQ"/>
    <property type="match status" value="1"/>
</dbReference>
<comment type="caution">
    <text evidence="5">The sequence shown here is derived from an EMBL/GenBank/DDBJ whole genome shotgun (WGS) entry which is preliminary data.</text>
</comment>
<keyword evidence="5" id="KW-0167">Capsid protein</keyword>
<evidence type="ECO:0000313" key="6">
    <source>
        <dbReference type="Proteomes" id="UP001597452"/>
    </source>
</evidence>
<dbReference type="EMBL" id="JBHUMZ010000019">
    <property type="protein sequence ID" value="MFD2638591.1"/>
    <property type="molecule type" value="Genomic_DNA"/>
</dbReference>
<keyword evidence="5" id="KW-0946">Virion</keyword>
<name>A0ABW5QA11_9BACI</name>
<sequence length="204" mass="23171">MHQQQNPNSQMKNSNQMPAQQSHSAHEIYDVKEVLGGLIGTMEHYKIYEQGIQDQNLKTILNKQHQHLKQTYNTLVDAYQSGQRPPQPTTTYNMELSNDVTYGLTPGQPKSPKENPSQLNDECYSGFMLGHLKQCASGATMAALEATNPVVRRVLQDSIPNICEMAYEIFLYQNDNGYYQVAQFDQQTQDQLLNGFTKASQQQH</sequence>
<proteinExistence type="inferred from homology"/>
<gene>
    <name evidence="5" type="ORF">ACFSW4_06935</name>
</gene>
<dbReference type="PANTHER" id="PTHR39183:SF1">
    <property type="entry name" value="SPORE COAT PROTEIN F-LIKE PROTEIN YHCQ"/>
    <property type="match status" value="1"/>
</dbReference>
<dbReference type="Pfam" id="PF07875">
    <property type="entry name" value="Coat_F"/>
    <property type="match status" value="1"/>
</dbReference>
<evidence type="ECO:0000313" key="5">
    <source>
        <dbReference type="EMBL" id="MFD2638591.1"/>
    </source>
</evidence>
<evidence type="ECO:0000256" key="1">
    <source>
        <dbReference type="ARBA" id="ARBA00022969"/>
    </source>
</evidence>
<feature type="region of interest" description="Disordered" evidence="4">
    <location>
        <begin position="1"/>
        <end position="24"/>
    </location>
</feature>
<accession>A0ABW5QA11</accession>